<evidence type="ECO:0000256" key="1">
    <source>
        <dbReference type="ARBA" id="ARBA00022737"/>
    </source>
</evidence>
<dbReference type="GO" id="GO:0003723">
    <property type="term" value="F:RNA binding"/>
    <property type="evidence" value="ECO:0007669"/>
    <property type="project" value="InterPro"/>
</dbReference>
<gene>
    <name evidence="3" type="ORF">Salat_1211800</name>
</gene>
<dbReference type="InterPro" id="IPR011990">
    <property type="entry name" value="TPR-like_helical_dom_sf"/>
</dbReference>
<dbReference type="GO" id="GO:0009451">
    <property type="term" value="P:RNA modification"/>
    <property type="evidence" value="ECO:0007669"/>
    <property type="project" value="InterPro"/>
</dbReference>
<dbReference type="Gene3D" id="1.25.40.10">
    <property type="entry name" value="Tetratricopeptide repeat domain"/>
    <property type="match status" value="1"/>
</dbReference>
<organism evidence="3 4">
    <name type="scientific">Sesamum alatum</name>
    <dbReference type="NCBI Taxonomy" id="300844"/>
    <lineage>
        <taxon>Eukaryota</taxon>
        <taxon>Viridiplantae</taxon>
        <taxon>Streptophyta</taxon>
        <taxon>Embryophyta</taxon>
        <taxon>Tracheophyta</taxon>
        <taxon>Spermatophyta</taxon>
        <taxon>Magnoliopsida</taxon>
        <taxon>eudicotyledons</taxon>
        <taxon>Gunneridae</taxon>
        <taxon>Pentapetalae</taxon>
        <taxon>asterids</taxon>
        <taxon>lamiids</taxon>
        <taxon>Lamiales</taxon>
        <taxon>Pedaliaceae</taxon>
        <taxon>Sesamum</taxon>
    </lineage>
</organism>
<name>A0AAE1YF27_9LAMI</name>
<protein>
    <submittedName>
        <fullName evidence="3">Pentatricopeptide repeat-containing protein</fullName>
    </submittedName>
</protein>
<accession>A0AAE1YF27</accession>
<dbReference type="InterPro" id="IPR046960">
    <property type="entry name" value="PPR_At4g14850-like_plant"/>
</dbReference>
<keyword evidence="1" id="KW-0677">Repeat</keyword>
<comment type="caution">
    <text evidence="3">The sequence shown here is derived from an EMBL/GenBank/DDBJ whole genome shotgun (WGS) entry which is preliminary data.</text>
</comment>
<reference evidence="3" key="1">
    <citation type="submission" date="2020-06" db="EMBL/GenBank/DDBJ databases">
        <authorList>
            <person name="Li T."/>
            <person name="Hu X."/>
            <person name="Zhang T."/>
            <person name="Song X."/>
            <person name="Zhang H."/>
            <person name="Dai N."/>
            <person name="Sheng W."/>
            <person name="Hou X."/>
            <person name="Wei L."/>
        </authorList>
    </citation>
    <scope>NUCLEOTIDE SEQUENCE</scope>
    <source>
        <strain evidence="3">3651</strain>
        <tissue evidence="3">Leaf</tissue>
    </source>
</reference>
<dbReference type="Proteomes" id="UP001293254">
    <property type="component" value="Unassembled WGS sequence"/>
</dbReference>
<dbReference type="InterPro" id="IPR002885">
    <property type="entry name" value="PPR_rpt"/>
</dbReference>
<dbReference type="PANTHER" id="PTHR47926">
    <property type="entry name" value="PENTATRICOPEPTIDE REPEAT-CONTAINING PROTEIN"/>
    <property type="match status" value="1"/>
</dbReference>
<dbReference type="PANTHER" id="PTHR47926:SF347">
    <property type="entry name" value="PENTATRICOPEPTIDE REPEAT-CONTAINING PROTEIN"/>
    <property type="match status" value="1"/>
</dbReference>
<dbReference type="Pfam" id="PF13041">
    <property type="entry name" value="PPR_2"/>
    <property type="match status" value="1"/>
</dbReference>
<dbReference type="NCBIfam" id="TIGR00756">
    <property type="entry name" value="PPR"/>
    <property type="match status" value="1"/>
</dbReference>
<proteinExistence type="predicted"/>
<evidence type="ECO:0000256" key="2">
    <source>
        <dbReference type="PROSITE-ProRule" id="PRU00708"/>
    </source>
</evidence>
<evidence type="ECO:0000313" key="4">
    <source>
        <dbReference type="Proteomes" id="UP001293254"/>
    </source>
</evidence>
<dbReference type="PROSITE" id="PS51375">
    <property type="entry name" value="PPR"/>
    <property type="match status" value="1"/>
</dbReference>
<dbReference type="Pfam" id="PF01535">
    <property type="entry name" value="PPR"/>
    <property type="match status" value="1"/>
</dbReference>
<keyword evidence="4" id="KW-1185">Reference proteome</keyword>
<sequence>MAMARPMSFCSHPMLKCFIIPPMENVTFTVFLKKKCPNWALKSSHQDTVQVQARRQGKLLKSNLQHFCRERNISLALESLEEMGRNGILADSSDVLELMQFTVDMKFLQAGDVIYGYIMRFSSDYGVAIFNRLMDMYFELGDYRRAGRVFEQMACKNMDSWNTMIIGLVRNGQEEEAIQVFSRMAKEGIRPNNNTFLGVLKACEHLGDVEKGKAYFESMSQDFGISPSLDHYRSLVNLLRKSNEKADSTEIISKMPTNPSLEVRETLQKQARTEVSEAKPAKMRKRVKTNLVSDEKRARPDRSMVYEKLRYVFQMQLSLTTVINKINDPRTAPAVWGNKIEDF</sequence>
<dbReference type="FunFam" id="1.25.40.10:FF:000031">
    <property type="entry name" value="Pentatricopeptide repeat-containing protein mitochondrial"/>
    <property type="match status" value="1"/>
</dbReference>
<feature type="repeat" description="PPR" evidence="2">
    <location>
        <begin position="157"/>
        <end position="191"/>
    </location>
</feature>
<dbReference type="EMBL" id="JACGWO010000004">
    <property type="protein sequence ID" value="KAK4429116.1"/>
    <property type="molecule type" value="Genomic_DNA"/>
</dbReference>
<reference evidence="3" key="2">
    <citation type="journal article" date="2024" name="Plant">
        <title>Genomic evolution and insights into agronomic trait innovations of Sesamum species.</title>
        <authorList>
            <person name="Miao H."/>
            <person name="Wang L."/>
            <person name="Qu L."/>
            <person name="Liu H."/>
            <person name="Sun Y."/>
            <person name="Le M."/>
            <person name="Wang Q."/>
            <person name="Wei S."/>
            <person name="Zheng Y."/>
            <person name="Lin W."/>
            <person name="Duan Y."/>
            <person name="Cao H."/>
            <person name="Xiong S."/>
            <person name="Wang X."/>
            <person name="Wei L."/>
            <person name="Li C."/>
            <person name="Ma Q."/>
            <person name="Ju M."/>
            <person name="Zhao R."/>
            <person name="Li G."/>
            <person name="Mu C."/>
            <person name="Tian Q."/>
            <person name="Mei H."/>
            <person name="Zhang T."/>
            <person name="Gao T."/>
            <person name="Zhang H."/>
        </authorList>
    </citation>
    <scope>NUCLEOTIDE SEQUENCE</scope>
    <source>
        <strain evidence="3">3651</strain>
    </source>
</reference>
<evidence type="ECO:0000313" key="3">
    <source>
        <dbReference type="EMBL" id="KAK4429116.1"/>
    </source>
</evidence>
<dbReference type="AlphaFoldDB" id="A0AAE1YF27"/>